<evidence type="ECO:0000313" key="1">
    <source>
        <dbReference type="EMBL" id="KAJ9108992.1"/>
    </source>
</evidence>
<name>A0ACC2WEM0_9TREE</name>
<keyword evidence="2" id="KW-1185">Reference proteome</keyword>
<dbReference type="Proteomes" id="UP001227268">
    <property type="component" value="Unassembled WGS sequence"/>
</dbReference>
<organism evidence="1 2">
    <name type="scientific">Naganishia friedmannii</name>
    <dbReference type="NCBI Taxonomy" id="89922"/>
    <lineage>
        <taxon>Eukaryota</taxon>
        <taxon>Fungi</taxon>
        <taxon>Dikarya</taxon>
        <taxon>Basidiomycota</taxon>
        <taxon>Agaricomycotina</taxon>
        <taxon>Tremellomycetes</taxon>
        <taxon>Filobasidiales</taxon>
        <taxon>Filobasidiaceae</taxon>
        <taxon>Naganishia</taxon>
    </lineage>
</organism>
<dbReference type="EMBL" id="JASBWT010000001">
    <property type="protein sequence ID" value="KAJ9108992.1"/>
    <property type="molecule type" value="Genomic_DNA"/>
</dbReference>
<proteinExistence type="predicted"/>
<sequence>MSKSRSSSISSNELFEELENNIEQGEGKNDSAFDWGAFREARLQQMADDMERTKNLQRQGGTDGWYGSYREIKEERDLIQRSSLIGFEELGNDDNFSTAALEFRLKRSGVLPPPGYRKVAKLETLIPGKAKTRADNSDEDADSGGDERNTNTRRQKIIRSVRDNSRSRRGKAGDDSDDGWD</sequence>
<gene>
    <name evidence="1" type="ORF">QFC21_000317</name>
</gene>
<accession>A0ACC2WEM0</accession>
<comment type="caution">
    <text evidence="1">The sequence shown here is derived from an EMBL/GenBank/DDBJ whole genome shotgun (WGS) entry which is preliminary data.</text>
</comment>
<protein>
    <submittedName>
        <fullName evidence="1">Uncharacterized protein</fullName>
    </submittedName>
</protein>
<evidence type="ECO:0000313" key="2">
    <source>
        <dbReference type="Proteomes" id="UP001227268"/>
    </source>
</evidence>
<reference evidence="1" key="1">
    <citation type="submission" date="2023-04" db="EMBL/GenBank/DDBJ databases">
        <title>Draft Genome sequencing of Naganishia species isolated from polar environments using Oxford Nanopore Technology.</title>
        <authorList>
            <person name="Leo P."/>
            <person name="Venkateswaran K."/>
        </authorList>
    </citation>
    <scope>NUCLEOTIDE SEQUENCE</scope>
    <source>
        <strain evidence="1">MNA-CCFEE 5423</strain>
    </source>
</reference>